<name>A0A975WAH0_9RHOB</name>
<evidence type="ECO:0000313" key="2">
    <source>
        <dbReference type="EMBL" id="SEJ56789.1"/>
    </source>
</evidence>
<dbReference type="SUPFAM" id="SSF47413">
    <property type="entry name" value="lambda repressor-like DNA-binding domains"/>
    <property type="match status" value="1"/>
</dbReference>
<dbReference type="CDD" id="cd00093">
    <property type="entry name" value="HTH_XRE"/>
    <property type="match status" value="1"/>
</dbReference>
<dbReference type="RefSeq" id="WP_048532024.1">
    <property type="nucleotide sequence ID" value="NZ_CATLQZ010000003.1"/>
</dbReference>
<gene>
    <name evidence="2" type="ORF">SAMN04487940_107116</name>
</gene>
<dbReference type="AlphaFoldDB" id="A0A975WAH0"/>
<proteinExistence type="predicted"/>
<evidence type="ECO:0000259" key="1">
    <source>
        <dbReference type="PROSITE" id="PS50943"/>
    </source>
</evidence>
<evidence type="ECO:0000313" key="3">
    <source>
        <dbReference type="Proteomes" id="UP000182932"/>
    </source>
</evidence>
<dbReference type="GO" id="GO:0003677">
    <property type="term" value="F:DNA binding"/>
    <property type="evidence" value="ECO:0007669"/>
    <property type="project" value="UniProtKB-KW"/>
</dbReference>
<dbReference type="InterPro" id="IPR001387">
    <property type="entry name" value="Cro/C1-type_HTH"/>
</dbReference>
<organism evidence="2 3">
    <name type="scientific">Marinovum algicola</name>
    <dbReference type="NCBI Taxonomy" id="42444"/>
    <lineage>
        <taxon>Bacteria</taxon>
        <taxon>Pseudomonadati</taxon>
        <taxon>Pseudomonadota</taxon>
        <taxon>Alphaproteobacteria</taxon>
        <taxon>Rhodobacterales</taxon>
        <taxon>Roseobacteraceae</taxon>
        <taxon>Marinovum</taxon>
    </lineage>
</organism>
<comment type="caution">
    <text evidence="2">The sequence shown here is derived from an EMBL/GenBank/DDBJ whole genome shotgun (WGS) entry which is preliminary data.</text>
</comment>
<sequence>MFGANLKHLCRDAPSISALCRDLGINRTQFNRYLSGESFPRPDVLHRICTFFDVDARILLEPVEQIATTSGFVMQHPELAGFLGPEVTQIGQELLPDGFYRFIRRSFMDQQKFVEALVYVYRLGDFCFVRGHEAREAMSRVGLPESPRGREFGGFFFRQDRGVAAIVARRGATSGSFTFLHRVPSLENRTWTGFTARITHESENSHRMARIVWEHLGRGMSGALKVGRSAGFRTFSQLSESDQALLRPDKPFA</sequence>
<dbReference type="Pfam" id="PF13560">
    <property type="entry name" value="HTH_31"/>
    <property type="match status" value="1"/>
</dbReference>
<dbReference type="Gene3D" id="1.10.260.40">
    <property type="entry name" value="lambda repressor-like DNA-binding domains"/>
    <property type="match status" value="1"/>
</dbReference>
<dbReference type="InterPro" id="IPR010982">
    <property type="entry name" value="Lambda_DNA-bd_dom_sf"/>
</dbReference>
<dbReference type="Proteomes" id="UP000182932">
    <property type="component" value="Unassembled WGS sequence"/>
</dbReference>
<keyword evidence="2" id="KW-0238">DNA-binding</keyword>
<reference evidence="2 3" key="1">
    <citation type="submission" date="2016-10" db="EMBL/GenBank/DDBJ databases">
        <authorList>
            <person name="Varghese N."/>
            <person name="Submissions S."/>
        </authorList>
    </citation>
    <scope>NUCLEOTIDE SEQUENCE [LARGE SCALE GENOMIC DNA]</scope>
    <source>
        <strain evidence="2 3">FF3</strain>
    </source>
</reference>
<feature type="domain" description="HTH cro/C1-type" evidence="1">
    <location>
        <begin position="15"/>
        <end position="59"/>
    </location>
</feature>
<accession>A0A975WAH0</accession>
<dbReference type="EMBL" id="FNYY01000007">
    <property type="protein sequence ID" value="SEJ56789.1"/>
    <property type="molecule type" value="Genomic_DNA"/>
</dbReference>
<protein>
    <submittedName>
        <fullName evidence="2">Cro/C1-type HTH DNA-binding domain-containing protein</fullName>
    </submittedName>
</protein>
<keyword evidence="3" id="KW-1185">Reference proteome</keyword>
<dbReference type="PROSITE" id="PS50943">
    <property type="entry name" value="HTH_CROC1"/>
    <property type="match status" value="1"/>
</dbReference>
<dbReference type="GeneID" id="80818595"/>